<keyword evidence="6" id="KW-1133">Transmembrane helix</keyword>
<keyword evidence="6" id="KW-0472">Membrane</keyword>
<dbReference type="Gene3D" id="3.40.50.1820">
    <property type="entry name" value="alpha/beta hydrolase"/>
    <property type="match status" value="1"/>
</dbReference>
<evidence type="ECO:0000259" key="7">
    <source>
        <dbReference type="Pfam" id="PF00135"/>
    </source>
</evidence>
<dbReference type="AlphaFoldDB" id="A0A3Q8A1T3"/>
<dbReference type="SUPFAM" id="SSF53474">
    <property type="entry name" value="alpha/beta-Hydrolases"/>
    <property type="match status" value="1"/>
</dbReference>
<accession>A0A3Q8A1T3</accession>
<dbReference type="EC" id="3.1.1.-" evidence="5"/>
<dbReference type="Pfam" id="PF00135">
    <property type="entry name" value="COesterase"/>
    <property type="match status" value="1"/>
</dbReference>
<proteinExistence type="evidence at transcript level"/>
<keyword evidence="3 5" id="KW-0378">Hydrolase</keyword>
<evidence type="ECO:0000256" key="2">
    <source>
        <dbReference type="ARBA" id="ARBA00022487"/>
    </source>
</evidence>
<sequence>MISDPLSFTACVLHGEVIAQYKRKNRAAGMRSRVLLMMAAVSVMTLLLGIIVTVAIVTTEDQDNKYLSSISTEGGLITGVSEKSTKGKTFYAYYSIPFAKPPMGNLRFKAPVEGVSWKGHRDGTIPPPPCPQLPSAVDHSFIYGEEDCLFLNVFTSKTNGTPVALPVLVFIHGGGYIAGRAHRHQPYAFLNEEVVLVTLQYRLGILGFLSTEDDVLPGNLGLKDQLSALRWVSRNIKQFGGDPNKVTIFGQSAGASSAHLLSLSPKSEGLFARAILQSGSAFSSWALGSNYKKTAIQVAQHVGCENHVNSSHEMVECLRGVKSEDLVTTLPKLQTSLWFPLLLGPRIDSDLLPDYPEVLARMKKNNQIDLISGYTSEDGAELFAVIQAERLDINFTENFDEVAPYTLDYSEENDNSFQLTQWVYEYYMGGRKLEPTNNFVKMVTDRVFGAPHWTSAILHASVSTKEQKDIQARTYCYLFSYRGQHSVLDNYNVSVGASWVSHSDEMFYMFPGAPDWKTLTYPADFAMRDVFIKLWTNFAATGNPTPDPSLGFTWEATSEAEQRFLVLLPSPVMMEDDSVRKARVFLTSLPTRRNCLL</sequence>
<dbReference type="GO" id="GO:0052689">
    <property type="term" value="F:carboxylic ester hydrolase activity"/>
    <property type="evidence" value="ECO:0007669"/>
    <property type="project" value="UniProtKB-KW"/>
</dbReference>
<dbReference type="PANTHER" id="PTHR11559">
    <property type="entry name" value="CARBOXYLESTERASE"/>
    <property type="match status" value="1"/>
</dbReference>
<reference evidence="8" key="1">
    <citation type="submission" date="2015-10" db="EMBL/GenBank/DDBJ databases">
        <title>Molecular cloning, characterization and expression analysis of genes involved in MF network from the mud crab, Scylla paramamosain.</title>
        <authorList>
            <person name="Zhao M."/>
            <person name="Wang J."/>
            <person name="Ma L.B."/>
            <person name="Jiang K.J."/>
            <person name="Zhang F.Y."/>
        </authorList>
    </citation>
    <scope>NUCLEOTIDE SEQUENCE</scope>
</reference>
<dbReference type="PROSITE" id="PS00122">
    <property type="entry name" value="CARBOXYLESTERASE_B_1"/>
    <property type="match status" value="1"/>
</dbReference>
<evidence type="ECO:0000313" key="8">
    <source>
        <dbReference type="EMBL" id="ALO17572.1"/>
    </source>
</evidence>
<evidence type="ECO:0000256" key="5">
    <source>
        <dbReference type="RuleBase" id="RU361235"/>
    </source>
</evidence>
<evidence type="ECO:0000256" key="4">
    <source>
        <dbReference type="ARBA" id="ARBA00023180"/>
    </source>
</evidence>
<evidence type="ECO:0000256" key="3">
    <source>
        <dbReference type="ARBA" id="ARBA00022801"/>
    </source>
</evidence>
<name>A0A3Q8A1T3_SCYPA</name>
<dbReference type="InterPro" id="IPR019826">
    <property type="entry name" value="Carboxylesterase_B_AS"/>
</dbReference>
<dbReference type="InterPro" id="IPR002018">
    <property type="entry name" value="CarbesteraseB"/>
</dbReference>
<comment type="similarity">
    <text evidence="1 5">Belongs to the type-B carboxylesterase/lipase family.</text>
</comment>
<keyword evidence="4" id="KW-0325">Glycoprotein</keyword>
<keyword evidence="6" id="KW-0812">Transmembrane</keyword>
<organism evidence="8">
    <name type="scientific">Scylla paramamosain</name>
    <name type="common">Mud crab</name>
    <dbReference type="NCBI Taxonomy" id="85552"/>
    <lineage>
        <taxon>Eukaryota</taxon>
        <taxon>Metazoa</taxon>
        <taxon>Ecdysozoa</taxon>
        <taxon>Arthropoda</taxon>
        <taxon>Crustacea</taxon>
        <taxon>Multicrustacea</taxon>
        <taxon>Malacostraca</taxon>
        <taxon>Eumalacostraca</taxon>
        <taxon>Eucarida</taxon>
        <taxon>Decapoda</taxon>
        <taxon>Pleocyemata</taxon>
        <taxon>Brachyura</taxon>
        <taxon>Eubrachyura</taxon>
        <taxon>Portunoidea</taxon>
        <taxon>Portunidae</taxon>
        <taxon>Portuninae</taxon>
        <taxon>Scylla</taxon>
    </lineage>
</organism>
<dbReference type="InterPro" id="IPR029058">
    <property type="entry name" value="AB_hydrolase_fold"/>
</dbReference>
<dbReference type="InterPro" id="IPR050309">
    <property type="entry name" value="Type-B_Carboxylest/Lipase"/>
</dbReference>
<evidence type="ECO:0000256" key="1">
    <source>
        <dbReference type="ARBA" id="ARBA00005964"/>
    </source>
</evidence>
<evidence type="ECO:0000256" key="6">
    <source>
        <dbReference type="SAM" id="Phobius"/>
    </source>
</evidence>
<feature type="transmembrane region" description="Helical" evidence="6">
    <location>
        <begin position="34"/>
        <end position="57"/>
    </location>
</feature>
<protein>
    <recommendedName>
        <fullName evidence="5">Carboxylic ester hydrolase</fullName>
        <ecNumber evidence="5">3.1.1.-</ecNumber>
    </recommendedName>
</protein>
<keyword evidence="2" id="KW-0719">Serine esterase</keyword>
<dbReference type="EMBL" id="KT869358">
    <property type="protein sequence ID" value="ALO17572.1"/>
    <property type="molecule type" value="mRNA"/>
</dbReference>
<feature type="domain" description="Carboxylesterase type B" evidence="7">
    <location>
        <begin position="69"/>
        <end position="572"/>
    </location>
</feature>